<protein>
    <submittedName>
        <fullName evidence="1">Uncharacterized protein</fullName>
    </submittedName>
</protein>
<dbReference type="EMBL" id="HBFB01018227">
    <property type="protein sequence ID" value="CAD8681599.1"/>
    <property type="molecule type" value="Transcribed_RNA"/>
</dbReference>
<dbReference type="AlphaFoldDB" id="A0A7S0RMK7"/>
<evidence type="ECO:0000313" key="1">
    <source>
        <dbReference type="EMBL" id="CAD8681599.1"/>
    </source>
</evidence>
<sequence>MASLCKISTPRPVSCQAHVPTLRAPSSKRCLVPVRSLGKDAVDGFFDMAKLVGGFQGNKTPYDELASAIGRDVYVDLAGWHLYLRDMNAGPGVKMSQVLANQFGPDASRGLKEADIEAVLKKVPVKLGQGRRTLPLYELVPSMCVAELTEIVEEFGRKR</sequence>
<proteinExistence type="predicted"/>
<dbReference type="Pfam" id="PF11378">
    <property type="entry name" value="DUF3181"/>
    <property type="match status" value="1"/>
</dbReference>
<name>A0A7S0RMK7_9CHLO</name>
<dbReference type="InterPro" id="IPR021518">
    <property type="entry name" value="DUF3181"/>
</dbReference>
<organism evidence="1">
    <name type="scientific">Chlamydomonas leiostraca</name>
    <dbReference type="NCBI Taxonomy" id="1034604"/>
    <lineage>
        <taxon>Eukaryota</taxon>
        <taxon>Viridiplantae</taxon>
        <taxon>Chlorophyta</taxon>
        <taxon>core chlorophytes</taxon>
        <taxon>Chlorophyceae</taxon>
        <taxon>CS clade</taxon>
        <taxon>Chlamydomonadales</taxon>
        <taxon>Chlamydomonadaceae</taxon>
        <taxon>Chlamydomonas</taxon>
    </lineage>
</organism>
<accession>A0A7S0RMK7</accession>
<gene>
    <name evidence="1" type="ORF">CLEI1391_LOCUS10221</name>
</gene>
<reference evidence="1" key="1">
    <citation type="submission" date="2021-01" db="EMBL/GenBank/DDBJ databases">
        <authorList>
            <person name="Corre E."/>
            <person name="Pelletier E."/>
            <person name="Niang G."/>
            <person name="Scheremetjew M."/>
            <person name="Finn R."/>
            <person name="Kale V."/>
            <person name="Holt S."/>
            <person name="Cochrane G."/>
            <person name="Meng A."/>
            <person name="Brown T."/>
            <person name="Cohen L."/>
        </authorList>
    </citation>
    <scope>NUCLEOTIDE SEQUENCE</scope>
    <source>
        <strain evidence="1">SAG 11-49</strain>
    </source>
</reference>